<dbReference type="Proteomes" id="UP000192328">
    <property type="component" value="Unassembled WGS sequence"/>
</dbReference>
<sequence length="402" mass="43966">MKKRLIALLLVLALLIPAAVASAATWYRVNTTSLRVRFLPDTSAKEIGSYRKDYACTIDKNYKDGWSYVTFSNGTQGYVQTKYITKASSYKAWIYKDDTSLRKGPDGSFQAIASLAQGTKVTVLSHGSKYDYVSAGDLGQGYVVNSLLSKKKIAPSGNESTGTASGGNYEAWVFNAADRKVNLRKNPNTNAAVIAQYPSGTQVHVVSHGETWDKVQVGGNEGWMMNRFLSTAVPAPTPDTGVAPTPESDTSYTAYAVTDNKKGVNVRKGAGSGYTKLFSVPYGAPVLVLKHDTTWDYIQYNGRKGYMMNKYLQLSKPADAANIETQDPSVVTPTPKPFEQYTTTVKVDQLNFHKQKGDWSSNVDGVGRLNSGDSVKVLEISGGWAKVEYNGYTGWVHKEFLN</sequence>
<keyword evidence="2" id="KW-1185">Reference proteome</keyword>
<comment type="caution">
    <text evidence="1">The sequence shown here is derived from an EMBL/GenBank/DDBJ whole genome shotgun (WGS) entry which is preliminary data.</text>
</comment>
<evidence type="ECO:0000313" key="1">
    <source>
        <dbReference type="EMBL" id="SMC88167.1"/>
    </source>
</evidence>
<reference evidence="1" key="1">
    <citation type="submission" date="2017-04" db="EMBL/GenBank/DDBJ databases">
        <authorList>
            <person name="Varghese N."/>
            <person name="Submissions S."/>
        </authorList>
    </citation>
    <scope>NUCLEOTIDE SEQUENCE</scope>
    <source>
        <strain evidence="1">WTE2008</strain>
    </source>
</reference>
<dbReference type="EMBL" id="FWXZ01000008">
    <property type="protein sequence ID" value="SMC88167.1"/>
    <property type="molecule type" value="Genomic_DNA"/>
</dbReference>
<gene>
    <name evidence="1" type="ORF">SAMN06297397_2933</name>
</gene>
<accession>A0AC61PQ20</accession>
<evidence type="ECO:0000313" key="2">
    <source>
        <dbReference type="Proteomes" id="UP000192328"/>
    </source>
</evidence>
<proteinExistence type="predicted"/>
<name>A0AC61PQ20_9FIRM</name>
<protein>
    <submittedName>
        <fullName evidence="1">Uncharacterized conserved protein YgiM, contains N-terminal SH3 domain, DUF1202 family</fullName>
    </submittedName>
</protein>
<organism evidence="1 2">
    <name type="scientific">Aristaeella lactis</name>
    <dbReference type="NCBI Taxonomy" id="3046383"/>
    <lineage>
        <taxon>Bacteria</taxon>
        <taxon>Bacillati</taxon>
        <taxon>Bacillota</taxon>
        <taxon>Clostridia</taxon>
        <taxon>Eubacteriales</taxon>
        <taxon>Aristaeellaceae</taxon>
        <taxon>Aristaeella</taxon>
    </lineage>
</organism>